<evidence type="ECO:0000256" key="3">
    <source>
        <dbReference type="ARBA" id="ARBA00022475"/>
    </source>
</evidence>
<dbReference type="InterPro" id="IPR055344">
    <property type="entry name" value="SecD_SecF_C_bact"/>
</dbReference>
<evidence type="ECO:0000256" key="1">
    <source>
        <dbReference type="ARBA" id="ARBA00004651"/>
    </source>
</evidence>
<keyword evidence="7" id="KW-0811">Translocation</keyword>
<dbReference type="SUPFAM" id="SSF82866">
    <property type="entry name" value="Multidrug efflux transporter AcrB transmembrane domain"/>
    <property type="match status" value="1"/>
</dbReference>
<dbReference type="InterPro" id="IPR048631">
    <property type="entry name" value="SecD_1st"/>
</dbReference>
<feature type="domain" description="SecDF P1 head subdomain" evidence="12">
    <location>
        <begin position="151"/>
        <end position="251"/>
    </location>
</feature>
<keyword evidence="4 9" id="KW-0812">Transmembrane</keyword>
<evidence type="ECO:0000259" key="10">
    <source>
        <dbReference type="Pfam" id="PF02355"/>
    </source>
</evidence>
<keyword evidence="6 9" id="KW-1133">Transmembrane helix</keyword>
<protein>
    <submittedName>
        <fullName evidence="13">Protein translocase subunit SecD</fullName>
    </submittedName>
</protein>
<keyword evidence="2" id="KW-0813">Transport</keyword>
<dbReference type="Pfam" id="PF22599">
    <property type="entry name" value="SecDF_P1_head"/>
    <property type="match status" value="1"/>
</dbReference>
<dbReference type="NCBIfam" id="TIGR00916">
    <property type="entry name" value="2A0604s01"/>
    <property type="match status" value="1"/>
</dbReference>
<dbReference type="Gene3D" id="1.20.1640.10">
    <property type="entry name" value="Multidrug efflux transporter AcrB transmembrane domain"/>
    <property type="match status" value="1"/>
</dbReference>
<sequence>MRRKNGLVFLAILAAMILAFTIVLPTDKGALLGKGILFGLDLKGGLHMVYQADLSNVDESNIDSVMDGVVEVISNRINPLGVTEASIQRQGDDRIVVELPGLDITDEQKARIGRTALLEFGELAAEGEDYKWENSLGKWKPATATIDGVEYALTSAYFKDSTYVNRDQYGNILLVFEWDDIGAQLSKEITTRLLSQQLGIFEGDEALAGDDGVPIAPYINNVIETSGVIEGLSYNEAEMLSNQLNAGRLPVPLEPIYEQTVSPTLGQNFVDLAVKAGLAGIILVMIFMIAFYRLPGLLASIALVFYGVLVLALFKLVPVTLTLAGIGGFIVSAGMAVDANILIFARLKEELLAGKTLGAAVEAGFSRAWSAIWDSNVTTFIACGILFWVGGTIAAGAPVKGFAVTLFLGVAVSMFTAIFVTRTLLRLFVGTKTAKKLALFTTQTRGKNE</sequence>
<organism evidence="13">
    <name type="scientific">bioreactor metagenome</name>
    <dbReference type="NCBI Taxonomy" id="1076179"/>
    <lineage>
        <taxon>unclassified sequences</taxon>
        <taxon>metagenomes</taxon>
        <taxon>ecological metagenomes</taxon>
    </lineage>
</organism>
<dbReference type="HAMAP" id="MF_01463_B">
    <property type="entry name" value="SecD_B"/>
    <property type="match status" value="1"/>
</dbReference>
<feature type="transmembrane region" description="Helical" evidence="9">
    <location>
        <begin position="377"/>
        <end position="396"/>
    </location>
</feature>
<evidence type="ECO:0000256" key="2">
    <source>
        <dbReference type="ARBA" id="ARBA00022448"/>
    </source>
</evidence>
<dbReference type="PANTHER" id="PTHR30081:SF1">
    <property type="entry name" value="PROTEIN TRANSLOCASE SUBUNIT SECD"/>
    <property type="match status" value="1"/>
</dbReference>
<proteinExistence type="inferred from homology"/>
<dbReference type="Gene3D" id="3.30.70.3400">
    <property type="match status" value="1"/>
</dbReference>
<dbReference type="GO" id="GO:0006886">
    <property type="term" value="P:intracellular protein transport"/>
    <property type="evidence" value="ECO:0007669"/>
    <property type="project" value="InterPro"/>
</dbReference>
<dbReference type="NCBIfam" id="TIGR01129">
    <property type="entry name" value="secD"/>
    <property type="match status" value="1"/>
</dbReference>
<dbReference type="InterPro" id="IPR005791">
    <property type="entry name" value="SecD"/>
</dbReference>
<accession>A0A644SUX8</accession>
<dbReference type="GO" id="GO:0015450">
    <property type="term" value="F:protein-transporting ATPase activity"/>
    <property type="evidence" value="ECO:0007669"/>
    <property type="project" value="InterPro"/>
</dbReference>
<feature type="domain" description="Protein translocase subunit SecDF P1" evidence="11">
    <location>
        <begin position="66"/>
        <end position="122"/>
    </location>
</feature>
<evidence type="ECO:0000256" key="9">
    <source>
        <dbReference type="SAM" id="Phobius"/>
    </source>
</evidence>
<feature type="domain" description="Protein export membrane protein SecD/SecF C-terminal" evidence="10">
    <location>
        <begin position="257"/>
        <end position="427"/>
    </location>
</feature>
<dbReference type="Gene3D" id="3.30.1360.200">
    <property type="match status" value="1"/>
</dbReference>
<reference evidence="13" key="1">
    <citation type="submission" date="2019-08" db="EMBL/GenBank/DDBJ databases">
        <authorList>
            <person name="Kucharzyk K."/>
            <person name="Murdoch R.W."/>
            <person name="Higgins S."/>
            <person name="Loffler F."/>
        </authorList>
    </citation>
    <scope>NUCLEOTIDE SEQUENCE</scope>
</reference>
<evidence type="ECO:0000259" key="12">
    <source>
        <dbReference type="Pfam" id="PF22599"/>
    </source>
</evidence>
<dbReference type="InterPro" id="IPR054384">
    <property type="entry name" value="SecDF_P1_head"/>
</dbReference>
<evidence type="ECO:0000313" key="13">
    <source>
        <dbReference type="EMBL" id="MPL57481.1"/>
    </source>
</evidence>
<comment type="subcellular location">
    <subcellularLocation>
        <location evidence="1">Cell membrane</location>
        <topology evidence="1">Multi-pass membrane protein</topology>
    </subcellularLocation>
</comment>
<feature type="transmembrane region" description="Helical" evidence="9">
    <location>
        <begin position="402"/>
        <end position="425"/>
    </location>
</feature>
<comment type="caution">
    <text evidence="13">The sequence shown here is derived from an EMBL/GenBank/DDBJ whole genome shotgun (WGS) entry which is preliminary data.</text>
</comment>
<keyword evidence="5" id="KW-0653">Protein transport</keyword>
<dbReference type="AlphaFoldDB" id="A0A644SUX8"/>
<dbReference type="GO" id="GO:0005886">
    <property type="term" value="C:plasma membrane"/>
    <property type="evidence" value="ECO:0007669"/>
    <property type="project" value="UniProtKB-SubCell"/>
</dbReference>
<gene>
    <name evidence="13" type="primary">secD_1</name>
    <name evidence="13" type="ORF">SDC9_02987</name>
</gene>
<feature type="transmembrane region" description="Helical" evidence="9">
    <location>
        <begin position="297"/>
        <end position="317"/>
    </location>
</feature>
<evidence type="ECO:0000256" key="8">
    <source>
        <dbReference type="ARBA" id="ARBA00023136"/>
    </source>
</evidence>
<evidence type="ECO:0000256" key="6">
    <source>
        <dbReference type="ARBA" id="ARBA00022989"/>
    </source>
</evidence>
<evidence type="ECO:0000256" key="4">
    <source>
        <dbReference type="ARBA" id="ARBA00022692"/>
    </source>
</evidence>
<dbReference type="Pfam" id="PF02355">
    <property type="entry name" value="SecD_SecF_C"/>
    <property type="match status" value="1"/>
</dbReference>
<evidence type="ECO:0000259" key="11">
    <source>
        <dbReference type="Pfam" id="PF21760"/>
    </source>
</evidence>
<dbReference type="EMBL" id="VSSQ01000005">
    <property type="protein sequence ID" value="MPL57481.1"/>
    <property type="molecule type" value="Genomic_DNA"/>
</dbReference>
<dbReference type="Pfam" id="PF21760">
    <property type="entry name" value="SecD_1st"/>
    <property type="match status" value="1"/>
</dbReference>
<dbReference type="InterPro" id="IPR048634">
    <property type="entry name" value="SecD_SecF_C"/>
</dbReference>
<name>A0A644SUX8_9ZZZZ</name>
<keyword evidence="8 9" id="KW-0472">Membrane</keyword>
<dbReference type="PRINTS" id="PR00702">
    <property type="entry name" value="ACRIFLAVINRP"/>
</dbReference>
<evidence type="ECO:0000256" key="7">
    <source>
        <dbReference type="ARBA" id="ARBA00023010"/>
    </source>
</evidence>
<dbReference type="InterPro" id="IPR001036">
    <property type="entry name" value="Acrflvin-R"/>
</dbReference>
<dbReference type="InterPro" id="IPR022813">
    <property type="entry name" value="SecD/SecF_arch_bac"/>
</dbReference>
<dbReference type="PANTHER" id="PTHR30081">
    <property type="entry name" value="PROTEIN-EXPORT MEMBRANE PROTEIN SEC"/>
    <property type="match status" value="1"/>
</dbReference>
<evidence type="ECO:0000256" key="5">
    <source>
        <dbReference type="ARBA" id="ARBA00022927"/>
    </source>
</evidence>
<feature type="transmembrane region" description="Helical" evidence="9">
    <location>
        <begin position="272"/>
        <end position="292"/>
    </location>
</feature>
<feature type="transmembrane region" description="Helical" evidence="9">
    <location>
        <begin position="323"/>
        <end position="345"/>
    </location>
</feature>
<keyword evidence="3" id="KW-1003">Cell membrane</keyword>